<keyword evidence="3" id="KW-1185">Reference proteome</keyword>
<evidence type="ECO:0000313" key="2">
    <source>
        <dbReference type="EMBL" id="MDV2424536.1"/>
    </source>
</evidence>
<name>A0ABU3W8Z0_9CORY</name>
<organism evidence="2 3">
    <name type="scientific">Corynebacterium curieae</name>
    <dbReference type="NCBI Taxonomy" id="2913500"/>
    <lineage>
        <taxon>Bacteria</taxon>
        <taxon>Bacillati</taxon>
        <taxon>Actinomycetota</taxon>
        <taxon>Actinomycetes</taxon>
        <taxon>Mycobacteriales</taxon>
        <taxon>Corynebacteriaceae</taxon>
        <taxon>Corynebacterium</taxon>
    </lineage>
</organism>
<evidence type="ECO:0000256" key="1">
    <source>
        <dbReference type="SAM" id="SignalP"/>
    </source>
</evidence>
<dbReference type="EMBL" id="JAVBID010000010">
    <property type="protein sequence ID" value="MDV2424536.1"/>
    <property type="molecule type" value="Genomic_DNA"/>
</dbReference>
<protein>
    <recommendedName>
        <fullName evidence="4">Lipoprotein</fullName>
    </recommendedName>
</protein>
<accession>A0ABU3W8Z0</accession>
<dbReference type="RefSeq" id="WP_316987119.1">
    <property type="nucleotide sequence ID" value="NZ_JAVBID010000010.1"/>
</dbReference>
<feature type="chain" id="PRO_5046432958" description="Lipoprotein" evidence="1">
    <location>
        <begin position="24"/>
        <end position="111"/>
    </location>
</feature>
<keyword evidence="1" id="KW-0732">Signal</keyword>
<comment type="caution">
    <text evidence="2">The sequence shown here is derived from an EMBL/GenBank/DDBJ whole genome shotgun (WGS) entry which is preliminary data.</text>
</comment>
<sequence>MRKTTLTLSLAAALLTLTGCFTPEDSILDWTASEARDKCHEWVADKLKSPSTAEFEKDSEYTSEKEMDGTVWRIRGHVDSQNDFGGTVRSEWSCTVKPREDDLPLISVRVR</sequence>
<reference evidence="2 3" key="1">
    <citation type="submission" date="2023-08" db="EMBL/GenBank/DDBJ databases">
        <title>Genomic characterization of the C. tuberculostearicum species complex, a ubiquitous member of the human skin microbiome.</title>
        <authorList>
            <person name="Ahmed N."/>
            <person name="Deming C."/>
            <person name="Conlan S."/>
            <person name="Segre J."/>
        </authorList>
    </citation>
    <scope>NUCLEOTIDE SEQUENCE [LARGE SCALE GENOMIC DNA]</scope>
    <source>
        <strain evidence="2 3">CTNIH19</strain>
    </source>
</reference>
<proteinExistence type="predicted"/>
<evidence type="ECO:0000313" key="3">
    <source>
        <dbReference type="Proteomes" id="UP001185631"/>
    </source>
</evidence>
<gene>
    <name evidence="2" type="ORF">RAE13_08965</name>
</gene>
<feature type="signal peptide" evidence="1">
    <location>
        <begin position="1"/>
        <end position="23"/>
    </location>
</feature>
<dbReference type="Proteomes" id="UP001185631">
    <property type="component" value="Unassembled WGS sequence"/>
</dbReference>
<evidence type="ECO:0008006" key="4">
    <source>
        <dbReference type="Google" id="ProtNLM"/>
    </source>
</evidence>
<dbReference type="PROSITE" id="PS51257">
    <property type="entry name" value="PROKAR_LIPOPROTEIN"/>
    <property type="match status" value="1"/>
</dbReference>